<dbReference type="Gene3D" id="3.30.420.10">
    <property type="entry name" value="Ribonuclease H-like superfamily/Ribonuclease H"/>
    <property type="match status" value="1"/>
</dbReference>
<accession>A0A482VBG5</accession>
<proteinExistence type="predicted"/>
<organism evidence="1 2">
    <name type="scientific">Asbolus verrucosus</name>
    <name type="common">Desert ironclad beetle</name>
    <dbReference type="NCBI Taxonomy" id="1661398"/>
    <lineage>
        <taxon>Eukaryota</taxon>
        <taxon>Metazoa</taxon>
        <taxon>Ecdysozoa</taxon>
        <taxon>Arthropoda</taxon>
        <taxon>Hexapoda</taxon>
        <taxon>Insecta</taxon>
        <taxon>Pterygota</taxon>
        <taxon>Neoptera</taxon>
        <taxon>Endopterygota</taxon>
        <taxon>Coleoptera</taxon>
        <taxon>Polyphaga</taxon>
        <taxon>Cucujiformia</taxon>
        <taxon>Tenebrionidae</taxon>
        <taxon>Pimeliinae</taxon>
        <taxon>Asbolus</taxon>
    </lineage>
</organism>
<protein>
    <submittedName>
        <fullName evidence="1">Uncharacterized protein</fullName>
    </submittedName>
</protein>
<dbReference type="OrthoDB" id="25402at2759"/>
<reference evidence="1 2" key="1">
    <citation type="submission" date="2017-03" db="EMBL/GenBank/DDBJ databases">
        <title>Genome of the blue death feigning beetle - Asbolus verrucosus.</title>
        <authorList>
            <person name="Rider S.D."/>
        </authorList>
    </citation>
    <scope>NUCLEOTIDE SEQUENCE [LARGE SCALE GENOMIC DNA]</scope>
    <source>
        <strain evidence="1">Butters</strain>
        <tissue evidence="1">Head and leg muscle</tissue>
    </source>
</reference>
<dbReference type="EMBL" id="QDEB01117924">
    <property type="protein sequence ID" value="RZB40552.1"/>
    <property type="molecule type" value="Genomic_DNA"/>
</dbReference>
<evidence type="ECO:0000313" key="2">
    <source>
        <dbReference type="Proteomes" id="UP000292052"/>
    </source>
</evidence>
<sequence length="57" mass="6439">LHPTQPATGSLLTTDHSRARLVFARELVNWNDDDRAGVLFTDDSRFCLKSSDRHVSI</sequence>
<evidence type="ECO:0000313" key="1">
    <source>
        <dbReference type="EMBL" id="RZB40552.1"/>
    </source>
</evidence>
<name>A0A482VBG5_ASBVE</name>
<gene>
    <name evidence="1" type="ORF">BDFB_011460</name>
</gene>
<dbReference type="Proteomes" id="UP000292052">
    <property type="component" value="Unassembled WGS sequence"/>
</dbReference>
<dbReference type="InterPro" id="IPR036397">
    <property type="entry name" value="RNaseH_sf"/>
</dbReference>
<keyword evidence="2" id="KW-1185">Reference proteome</keyword>
<comment type="caution">
    <text evidence="1">The sequence shown here is derived from an EMBL/GenBank/DDBJ whole genome shotgun (WGS) entry which is preliminary data.</text>
</comment>
<feature type="non-terminal residue" evidence="1">
    <location>
        <position position="1"/>
    </location>
</feature>
<dbReference type="GO" id="GO:0003676">
    <property type="term" value="F:nucleic acid binding"/>
    <property type="evidence" value="ECO:0007669"/>
    <property type="project" value="InterPro"/>
</dbReference>
<dbReference type="AlphaFoldDB" id="A0A482VBG5"/>